<evidence type="ECO:0000256" key="12">
    <source>
        <dbReference type="ARBA" id="ARBA00047899"/>
    </source>
</evidence>
<dbReference type="Pfam" id="PF00069">
    <property type="entry name" value="Pkinase"/>
    <property type="match status" value="1"/>
</dbReference>
<keyword evidence="7 14" id="KW-0547">Nucleotide-binding</keyword>
<evidence type="ECO:0000256" key="10">
    <source>
        <dbReference type="ARBA" id="ARBA00022989"/>
    </source>
</evidence>
<dbReference type="FunFam" id="1.10.510.10:FF:000173">
    <property type="entry name" value="proline-rich receptor-like protein kinase PERK8"/>
    <property type="match status" value="1"/>
</dbReference>
<feature type="domain" description="Protein kinase" evidence="17">
    <location>
        <begin position="222"/>
        <end position="521"/>
    </location>
</feature>
<sequence>MWARFWFSMPAERPRQPPPPFTPPPPPPAPPQYGPLPEPSPVASLYALAGDFLDRARAALQDTGVPAVPPDAISSTLSARRVVAEVTAPASDAAPAATKSDSWTLSSRAVHWIIVGAVVAAVILVLCLVACFVRRRRKRRRRRPVVPPQLPPPPLVVYHKDGPTWPVLQQAPSEQYFAQQQRPTPPQTSGTFSDAGSVDIVTELPGRGSHSYEQLAAATDEFAPGNIIGQGGFGCVYRGTLDGAEVAIKKLKTESRQGDREFRAEVEIISRVHHRNLVTLVGYCIYSDERLLVYEFVPNKTLDTHLHGHNGPPLDWHQRWKIAVGSARGLAYLHDDSSYTMNSDSDDLLWRFPKIIHRDVKASNILLDHNFEPKVADFGLAKYQPGDHTHVSTRVMGTFGYIAPEFLSSGKLTDKADVFSFGVVLLELITGRLPVQSSQSYMDDTLVGWARPLISQVAEDGNLQSLVDPRLGSHYDPSTMMRMVECAAAAVRQSAQQRPSMVQILKYLQGETRADDSSGVFKITTVEDSYSSAMESGESAATRPRRTWRSQGNTSNDYNSEQAPGDKPNWSSASGW</sequence>
<keyword evidence="6 16" id="KW-0812">Transmembrane</keyword>
<comment type="catalytic activity">
    <reaction evidence="12">
        <text>L-threonyl-[protein] + ATP = O-phospho-L-threonyl-[protein] + ADP + H(+)</text>
        <dbReference type="Rhea" id="RHEA:46608"/>
        <dbReference type="Rhea" id="RHEA-COMP:11060"/>
        <dbReference type="Rhea" id="RHEA-COMP:11605"/>
        <dbReference type="ChEBI" id="CHEBI:15378"/>
        <dbReference type="ChEBI" id="CHEBI:30013"/>
        <dbReference type="ChEBI" id="CHEBI:30616"/>
        <dbReference type="ChEBI" id="CHEBI:61977"/>
        <dbReference type="ChEBI" id="CHEBI:456216"/>
        <dbReference type="EC" id="2.7.11.1"/>
    </reaction>
</comment>
<feature type="transmembrane region" description="Helical" evidence="16">
    <location>
        <begin position="109"/>
        <end position="133"/>
    </location>
</feature>
<evidence type="ECO:0000256" key="14">
    <source>
        <dbReference type="PROSITE-ProRule" id="PRU10141"/>
    </source>
</evidence>
<evidence type="ECO:0000256" key="7">
    <source>
        <dbReference type="ARBA" id="ARBA00022741"/>
    </source>
</evidence>
<dbReference type="InterPro" id="IPR017441">
    <property type="entry name" value="Protein_kinase_ATP_BS"/>
</dbReference>
<dbReference type="PANTHER" id="PTHR47982:SF25">
    <property type="entry name" value="NON-SPECIFIC SERINE_THREONINE PROTEIN KINASE"/>
    <property type="match status" value="1"/>
</dbReference>
<dbReference type="GO" id="GO:0005886">
    <property type="term" value="C:plasma membrane"/>
    <property type="evidence" value="ECO:0007669"/>
    <property type="project" value="UniProtKB-SubCell"/>
</dbReference>
<feature type="binding site" evidence="14">
    <location>
        <position position="250"/>
    </location>
    <ligand>
        <name>ATP</name>
        <dbReference type="ChEBI" id="CHEBI:30616"/>
    </ligand>
</feature>
<feature type="compositionally biased region" description="Pro residues" evidence="15">
    <location>
        <begin position="16"/>
        <end position="40"/>
    </location>
</feature>
<keyword evidence="5" id="KW-0808">Transferase</keyword>
<keyword evidence="4" id="KW-0723">Serine/threonine-protein kinase</keyword>
<accession>A0AAQ3PTG6</accession>
<proteinExistence type="predicted"/>
<gene>
    <name evidence="18" type="ORF">U9M48_006948</name>
</gene>
<evidence type="ECO:0000256" key="8">
    <source>
        <dbReference type="ARBA" id="ARBA00022777"/>
    </source>
</evidence>
<dbReference type="EMBL" id="CP144746">
    <property type="protein sequence ID" value="WVZ56410.1"/>
    <property type="molecule type" value="Genomic_DNA"/>
</dbReference>
<feature type="region of interest" description="Disordered" evidence="15">
    <location>
        <begin position="532"/>
        <end position="576"/>
    </location>
</feature>
<dbReference type="EC" id="2.7.11.1" evidence="2"/>
<evidence type="ECO:0000256" key="1">
    <source>
        <dbReference type="ARBA" id="ARBA00004162"/>
    </source>
</evidence>
<evidence type="ECO:0000256" key="15">
    <source>
        <dbReference type="SAM" id="MobiDB-lite"/>
    </source>
</evidence>
<dbReference type="Gene3D" id="1.10.510.10">
    <property type="entry name" value="Transferase(Phosphotransferase) domain 1"/>
    <property type="match status" value="1"/>
</dbReference>
<feature type="region of interest" description="Disordered" evidence="15">
    <location>
        <begin position="1"/>
        <end position="40"/>
    </location>
</feature>
<evidence type="ECO:0000256" key="16">
    <source>
        <dbReference type="SAM" id="Phobius"/>
    </source>
</evidence>
<dbReference type="GO" id="GO:0004674">
    <property type="term" value="F:protein serine/threonine kinase activity"/>
    <property type="evidence" value="ECO:0007669"/>
    <property type="project" value="UniProtKB-KW"/>
</dbReference>
<dbReference type="InterPro" id="IPR000719">
    <property type="entry name" value="Prot_kinase_dom"/>
</dbReference>
<comment type="catalytic activity">
    <reaction evidence="13">
        <text>L-seryl-[protein] + ATP = O-phospho-L-seryl-[protein] + ADP + H(+)</text>
        <dbReference type="Rhea" id="RHEA:17989"/>
        <dbReference type="Rhea" id="RHEA-COMP:9863"/>
        <dbReference type="Rhea" id="RHEA-COMP:11604"/>
        <dbReference type="ChEBI" id="CHEBI:15378"/>
        <dbReference type="ChEBI" id="CHEBI:29999"/>
        <dbReference type="ChEBI" id="CHEBI:30616"/>
        <dbReference type="ChEBI" id="CHEBI:83421"/>
        <dbReference type="ChEBI" id="CHEBI:456216"/>
        <dbReference type="EC" id="2.7.11.1"/>
    </reaction>
</comment>
<evidence type="ECO:0000256" key="9">
    <source>
        <dbReference type="ARBA" id="ARBA00022840"/>
    </source>
</evidence>
<keyword evidence="9 14" id="KW-0067">ATP-binding</keyword>
<evidence type="ECO:0000256" key="5">
    <source>
        <dbReference type="ARBA" id="ARBA00022679"/>
    </source>
</evidence>
<dbReference type="Proteomes" id="UP001341281">
    <property type="component" value="Chromosome 02"/>
</dbReference>
<dbReference type="SMART" id="SM00220">
    <property type="entry name" value="S_TKc"/>
    <property type="match status" value="1"/>
</dbReference>
<evidence type="ECO:0000313" key="19">
    <source>
        <dbReference type="Proteomes" id="UP001341281"/>
    </source>
</evidence>
<keyword evidence="11 16" id="KW-0472">Membrane</keyword>
<dbReference type="CDD" id="cd14066">
    <property type="entry name" value="STKc_IRAK"/>
    <property type="match status" value="1"/>
</dbReference>
<dbReference type="PANTHER" id="PTHR47982">
    <property type="entry name" value="PROLINE-RICH RECEPTOR-LIKE PROTEIN KINASE PERK4"/>
    <property type="match status" value="1"/>
</dbReference>
<reference evidence="18 19" key="1">
    <citation type="submission" date="2024-02" db="EMBL/GenBank/DDBJ databases">
        <title>High-quality chromosome-scale genome assembly of Pensacola bahiagrass (Paspalum notatum Flugge var. saurae).</title>
        <authorList>
            <person name="Vega J.M."/>
            <person name="Podio M."/>
            <person name="Orjuela J."/>
            <person name="Siena L.A."/>
            <person name="Pessino S.C."/>
            <person name="Combes M.C."/>
            <person name="Mariac C."/>
            <person name="Albertini E."/>
            <person name="Pupilli F."/>
            <person name="Ortiz J.P.A."/>
            <person name="Leblanc O."/>
        </authorList>
    </citation>
    <scope>NUCLEOTIDE SEQUENCE [LARGE SCALE GENOMIC DNA]</scope>
    <source>
        <strain evidence="18">R1</strain>
        <tissue evidence="18">Leaf</tissue>
    </source>
</reference>
<organism evidence="18 19">
    <name type="scientific">Paspalum notatum var. saurae</name>
    <dbReference type="NCBI Taxonomy" id="547442"/>
    <lineage>
        <taxon>Eukaryota</taxon>
        <taxon>Viridiplantae</taxon>
        <taxon>Streptophyta</taxon>
        <taxon>Embryophyta</taxon>
        <taxon>Tracheophyta</taxon>
        <taxon>Spermatophyta</taxon>
        <taxon>Magnoliopsida</taxon>
        <taxon>Liliopsida</taxon>
        <taxon>Poales</taxon>
        <taxon>Poaceae</taxon>
        <taxon>PACMAD clade</taxon>
        <taxon>Panicoideae</taxon>
        <taxon>Andropogonodae</taxon>
        <taxon>Paspaleae</taxon>
        <taxon>Paspalinae</taxon>
        <taxon>Paspalum</taxon>
    </lineage>
</organism>
<dbReference type="AlphaFoldDB" id="A0AAQ3PTG6"/>
<dbReference type="InterPro" id="IPR008271">
    <property type="entry name" value="Ser/Thr_kinase_AS"/>
</dbReference>
<comment type="subcellular location">
    <subcellularLocation>
        <location evidence="1">Cell membrane</location>
        <topology evidence="1">Single-pass membrane protein</topology>
    </subcellularLocation>
</comment>
<evidence type="ECO:0000256" key="13">
    <source>
        <dbReference type="ARBA" id="ARBA00048679"/>
    </source>
</evidence>
<keyword evidence="10 16" id="KW-1133">Transmembrane helix</keyword>
<dbReference type="InterPro" id="IPR047117">
    <property type="entry name" value="PERK1-13-like"/>
</dbReference>
<evidence type="ECO:0000256" key="2">
    <source>
        <dbReference type="ARBA" id="ARBA00012513"/>
    </source>
</evidence>
<dbReference type="PROSITE" id="PS50011">
    <property type="entry name" value="PROTEIN_KINASE_DOM"/>
    <property type="match status" value="1"/>
</dbReference>
<dbReference type="SUPFAM" id="SSF56112">
    <property type="entry name" value="Protein kinase-like (PK-like)"/>
    <property type="match status" value="1"/>
</dbReference>
<dbReference type="InterPro" id="IPR011009">
    <property type="entry name" value="Kinase-like_dom_sf"/>
</dbReference>
<keyword evidence="8" id="KW-0418">Kinase</keyword>
<evidence type="ECO:0000313" key="18">
    <source>
        <dbReference type="EMBL" id="WVZ56410.1"/>
    </source>
</evidence>
<evidence type="ECO:0000256" key="3">
    <source>
        <dbReference type="ARBA" id="ARBA00022475"/>
    </source>
</evidence>
<feature type="compositionally biased region" description="Polar residues" evidence="15">
    <location>
        <begin position="549"/>
        <end position="562"/>
    </location>
</feature>
<dbReference type="FunFam" id="3.30.200.20:FF:000162">
    <property type="entry name" value="Adenine nucleotide alpha hydrolase-like domain kinase"/>
    <property type="match status" value="1"/>
</dbReference>
<keyword evidence="3" id="KW-1003">Cell membrane</keyword>
<dbReference type="PROSITE" id="PS00107">
    <property type="entry name" value="PROTEIN_KINASE_ATP"/>
    <property type="match status" value="1"/>
</dbReference>
<evidence type="ECO:0000259" key="17">
    <source>
        <dbReference type="PROSITE" id="PS50011"/>
    </source>
</evidence>
<dbReference type="PROSITE" id="PS00108">
    <property type="entry name" value="PROTEIN_KINASE_ST"/>
    <property type="match status" value="1"/>
</dbReference>
<evidence type="ECO:0000256" key="11">
    <source>
        <dbReference type="ARBA" id="ARBA00023136"/>
    </source>
</evidence>
<dbReference type="Gene3D" id="3.30.200.20">
    <property type="entry name" value="Phosphorylase Kinase, domain 1"/>
    <property type="match status" value="1"/>
</dbReference>
<name>A0AAQ3PTG6_PASNO</name>
<dbReference type="GO" id="GO:0005524">
    <property type="term" value="F:ATP binding"/>
    <property type="evidence" value="ECO:0007669"/>
    <property type="project" value="UniProtKB-UniRule"/>
</dbReference>
<evidence type="ECO:0000256" key="4">
    <source>
        <dbReference type="ARBA" id="ARBA00022527"/>
    </source>
</evidence>
<keyword evidence="19" id="KW-1185">Reference proteome</keyword>
<evidence type="ECO:0000256" key="6">
    <source>
        <dbReference type="ARBA" id="ARBA00022692"/>
    </source>
</evidence>
<protein>
    <recommendedName>
        <fullName evidence="2">non-specific serine/threonine protein kinase</fullName>
        <ecNumber evidence="2">2.7.11.1</ecNumber>
    </recommendedName>
</protein>